<dbReference type="PANTHER" id="PTHR37519:SF1">
    <property type="entry name" value="DIHYDROXYBIPHENYL DIOXYGENASE DOMAIN-CONTAINING PROTEIN"/>
    <property type="match status" value="1"/>
</dbReference>
<sequence length="186" mass="19947">MLSYASLENTLDEFAAKISLLIAELGLQSLTQCDHVALRVNTTAAADALRDAFSARGSVISDNIINGRPILIIKLHTPLQLGEYSVACVELPYPKTEYPQQGWEHIELVLASNATDCEQLQQQLISLSPKLAAVFAGDSEIKVKASSPAGEAERLPNPTIAFTKAGVCVKVHPHTIEAIIASEQAS</sequence>
<protein>
    <recommendedName>
        <fullName evidence="3">VOC family protein</fullName>
    </recommendedName>
</protein>
<gene>
    <name evidence="1" type="ORF">HR45_03715</name>
</gene>
<reference evidence="1 2" key="1">
    <citation type="submission" date="2014-06" db="EMBL/GenBank/DDBJ databases">
        <title>Shewanella sp. YQH10.</title>
        <authorList>
            <person name="Liu Y."/>
            <person name="Zeng R."/>
        </authorList>
    </citation>
    <scope>NUCLEOTIDE SEQUENCE [LARGE SCALE GENOMIC DNA]</scope>
    <source>
        <strain evidence="1 2">YQH10</strain>
    </source>
</reference>
<dbReference type="InterPro" id="IPR029068">
    <property type="entry name" value="Glyas_Bleomycin-R_OHBP_Dase"/>
</dbReference>
<dbReference type="Pfam" id="PF06185">
    <property type="entry name" value="YecM"/>
    <property type="match status" value="1"/>
</dbReference>
<dbReference type="SUPFAM" id="SSF54593">
    <property type="entry name" value="Glyoxalase/Bleomycin resistance protein/Dihydroxybiphenyl dioxygenase"/>
    <property type="match status" value="1"/>
</dbReference>
<proteinExistence type="predicted"/>
<dbReference type="AlphaFoldDB" id="A0A094LTL1"/>
<dbReference type="OrthoDB" id="5689462at2"/>
<organism evidence="1 2">
    <name type="scientific">Shewanella mangrovi</name>
    <dbReference type="NCBI Taxonomy" id="1515746"/>
    <lineage>
        <taxon>Bacteria</taxon>
        <taxon>Pseudomonadati</taxon>
        <taxon>Pseudomonadota</taxon>
        <taxon>Gammaproteobacteria</taxon>
        <taxon>Alteromonadales</taxon>
        <taxon>Shewanellaceae</taxon>
        <taxon>Shewanella</taxon>
    </lineage>
</organism>
<dbReference type="PANTHER" id="PTHR37519">
    <property type="match status" value="1"/>
</dbReference>
<evidence type="ECO:0000313" key="2">
    <source>
        <dbReference type="Proteomes" id="UP000029264"/>
    </source>
</evidence>
<accession>A0A094LTL1</accession>
<dbReference type="STRING" id="1515746.HR45_03715"/>
<comment type="caution">
    <text evidence="1">The sequence shown here is derived from an EMBL/GenBank/DDBJ whole genome shotgun (WGS) entry which is preliminary data.</text>
</comment>
<dbReference type="NCBIfam" id="NF008683">
    <property type="entry name" value="PRK11700.1-6"/>
    <property type="match status" value="1"/>
</dbReference>
<dbReference type="Proteomes" id="UP000029264">
    <property type="component" value="Unassembled WGS sequence"/>
</dbReference>
<dbReference type="RefSeq" id="WP_037439802.1">
    <property type="nucleotide sequence ID" value="NZ_JPEO01000002.1"/>
</dbReference>
<evidence type="ECO:0008006" key="3">
    <source>
        <dbReference type="Google" id="ProtNLM"/>
    </source>
</evidence>
<keyword evidence="2" id="KW-1185">Reference proteome</keyword>
<dbReference type="GO" id="GO:0005829">
    <property type="term" value="C:cytosol"/>
    <property type="evidence" value="ECO:0007669"/>
    <property type="project" value="TreeGrafter"/>
</dbReference>
<dbReference type="EMBL" id="JPEO01000002">
    <property type="protein sequence ID" value="KFZ38543.1"/>
    <property type="molecule type" value="Genomic_DNA"/>
</dbReference>
<dbReference type="Gene3D" id="3.10.180.10">
    <property type="entry name" value="2,3-Dihydroxybiphenyl 1,2-Dioxygenase, domain 1"/>
    <property type="match status" value="1"/>
</dbReference>
<name>A0A094LTL1_9GAMM</name>
<dbReference type="eggNOG" id="COG3102">
    <property type="taxonomic scope" value="Bacteria"/>
</dbReference>
<dbReference type="InterPro" id="IPR010393">
    <property type="entry name" value="DUF991_YecM-like"/>
</dbReference>
<evidence type="ECO:0000313" key="1">
    <source>
        <dbReference type="EMBL" id="KFZ38543.1"/>
    </source>
</evidence>